<keyword evidence="6" id="KW-1185">Reference proteome</keyword>
<dbReference type="Proteomes" id="UP000199263">
    <property type="component" value="Unassembled WGS sequence"/>
</dbReference>
<comment type="function">
    <text evidence="2">May play the central regulatory role in sporulation. It may be an element of the effector pathway responsible for the activation of sporulation genes in response to nutritional stress. Spo0A may act in concert with spo0H (a sigma factor) to control the expression of some genes that are critical to the sporulation process.</text>
</comment>
<dbReference type="AlphaFoldDB" id="A0A1I1NIK6"/>
<proteinExistence type="predicted"/>
<feature type="domain" description="Response regulatory" evidence="4">
    <location>
        <begin position="3"/>
        <end position="135"/>
    </location>
</feature>
<dbReference type="Pfam" id="PF00072">
    <property type="entry name" value="Response_reg"/>
    <property type="match status" value="1"/>
</dbReference>
<dbReference type="PROSITE" id="PS50110">
    <property type="entry name" value="RESPONSE_REGULATORY"/>
    <property type="match status" value="1"/>
</dbReference>
<accession>A0A1I1NIK6</accession>
<dbReference type="InterPro" id="IPR011006">
    <property type="entry name" value="CheY-like_superfamily"/>
</dbReference>
<evidence type="ECO:0000259" key="4">
    <source>
        <dbReference type="PROSITE" id="PS50110"/>
    </source>
</evidence>
<evidence type="ECO:0000313" key="5">
    <source>
        <dbReference type="EMBL" id="SFC97377.1"/>
    </source>
</evidence>
<evidence type="ECO:0000313" key="6">
    <source>
        <dbReference type="Proteomes" id="UP000199263"/>
    </source>
</evidence>
<dbReference type="EMBL" id="FOMG01000015">
    <property type="protein sequence ID" value="SFC97377.1"/>
    <property type="molecule type" value="Genomic_DNA"/>
</dbReference>
<evidence type="ECO:0000256" key="3">
    <source>
        <dbReference type="PROSITE-ProRule" id="PRU00169"/>
    </source>
</evidence>
<feature type="modified residue" description="4-aspartylphosphate" evidence="3">
    <location>
        <position position="52"/>
    </location>
</feature>
<dbReference type="SUPFAM" id="SSF52172">
    <property type="entry name" value="CheY-like"/>
    <property type="match status" value="1"/>
</dbReference>
<keyword evidence="3" id="KW-0597">Phosphoprotein</keyword>
<organism evidence="5 6">
    <name type="scientific">Clostridium uliginosum</name>
    <dbReference type="NCBI Taxonomy" id="119641"/>
    <lineage>
        <taxon>Bacteria</taxon>
        <taxon>Bacillati</taxon>
        <taxon>Bacillota</taxon>
        <taxon>Clostridia</taxon>
        <taxon>Eubacteriales</taxon>
        <taxon>Clostridiaceae</taxon>
        <taxon>Clostridium</taxon>
    </lineage>
</organism>
<protein>
    <recommendedName>
        <fullName evidence="1">Stage 0 sporulation protein A homolog</fullName>
    </recommendedName>
</protein>
<sequence length="135" mass="15714">MNSVLVVDDEKEIVELIDFYLKNNGYNTYRSFNGKEALDIFEKEQIDIIILDIMQYTEKQLFELSSSIEYSPETPYVGQAFPVEGKNGESYIFLCKIDRLKVEHSFIYKPNFSSKSDSFLSLKAYGTLYLNLMKN</sequence>
<dbReference type="STRING" id="119641.SAMN05421842_11571"/>
<dbReference type="RefSeq" id="WP_242943315.1">
    <property type="nucleotide sequence ID" value="NZ_FOMG01000015.1"/>
</dbReference>
<evidence type="ECO:0000256" key="1">
    <source>
        <dbReference type="ARBA" id="ARBA00018672"/>
    </source>
</evidence>
<dbReference type="Gene3D" id="3.40.50.2300">
    <property type="match status" value="1"/>
</dbReference>
<name>A0A1I1NIK6_9CLOT</name>
<dbReference type="GO" id="GO:0000160">
    <property type="term" value="P:phosphorelay signal transduction system"/>
    <property type="evidence" value="ECO:0007669"/>
    <property type="project" value="InterPro"/>
</dbReference>
<reference evidence="5 6" key="1">
    <citation type="submission" date="2016-10" db="EMBL/GenBank/DDBJ databases">
        <authorList>
            <person name="de Groot N.N."/>
        </authorList>
    </citation>
    <scope>NUCLEOTIDE SEQUENCE [LARGE SCALE GENOMIC DNA]</scope>
    <source>
        <strain evidence="5 6">DSM 12992</strain>
    </source>
</reference>
<gene>
    <name evidence="5" type="ORF">SAMN05421842_11571</name>
</gene>
<evidence type="ECO:0000256" key="2">
    <source>
        <dbReference type="ARBA" id="ARBA00024867"/>
    </source>
</evidence>
<dbReference type="InterPro" id="IPR001789">
    <property type="entry name" value="Sig_transdc_resp-reg_receiver"/>
</dbReference>